<evidence type="ECO:0000259" key="1">
    <source>
        <dbReference type="Pfam" id="PF06985"/>
    </source>
</evidence>
<gene>
    <name evidence="2" type="ORF">BP6252_10851</name>
</gene>
<comment type="caution">
    <text evidence="2">The sequence shown here is derived from an EMBL/GenBank/DDBJ whole genome shotgun (WGS) entry which is preliminary data.</text>
</comment>
<evidence type="ECO:0000313" key="3">
    <source>
        <dbReference type="Proteomes" id="UP000256645"/>
    </source>
</evidence>
<proteinExistence type="predicted"/>
<dbReference type="AlphaFoldDB" id="A0A3D8QNA7"/>
<dbReference type="Pfam" id="PF06985">
    <property type="entry name" value="HET"/>
    <property type="match status" value="1"/>
</dbReference>
<dbReference type="OrthoDB" id="2157530at2759"/>
<protein>
    <recommendedName>
        <fullName evidence="1">Heterokaryon incompatibility domain-containing protein</fullName>
    </recommendedName>
</protein>
<dbReference type="InterPro" id="IPR052895">
    <property type="entry name" value="HetReg/Transcr_Mod"/>
</dbReference>
<organism evidence="2 3">
    <name type="scientific">Coleophoma cylindrospora</name>
    <dbReference type="NCBI Taxonomy" id="1849047"/>
    <lineage>
        <taxon>Eukaryota</taxon>
        <taxon>Fungi</taxon>
        <taxon>Dikarya</taxon>
        <taxon>Ascomycota</taxon>
        <taxon>Pezizomycotina</taxon>
        <taxon>Leotiomycetes</taxon>
        <taxon>Helotiales</taxon>
        <taxon>Dermateaceae</taxon>
        <taxon>Coleophoma</taxon>
    </lineage>
</organism>
<accession>A0A3D8QNA7</accession>
<evidence type="ECO:0000313" key="2">
    <source>
        <dbReference type="EMBL" id="RDW63306.1"/>
    </source>
</evidence>
<dbReference type="PANTHER" id="PTHR24148">
    <property type="entry name" value="ANKYRIN REPEAT DOMAIN-CONTAINING PROTEIN 39 HOMOLOG-RELATED"/>
    <property type="match status" value="1"/>
</dbReference>
<keyword evidence="3" id="KW-1185">Reference proteome</keyword>
<dbReference type="InterPro" id="IPR010730">
    <property type="entry name" value="HET"/>
</dbReference>
<reference evidence="2 3" key="1">
    <citation type="journal article" date="2018" name="IMA Fungus">
        <title>IMA Genome-F 9: Draft genome sequence of Annulohypoxylon stygium, Aspergillus mulundensis, Berkeleyomyces basicola (syn. Thielaviopsis basicola), Ceratocystis smalleyi, two Cercospora beticola strains, Coleophoma cylindrospora, Fusarium fracticaudum, Phialophora cf. hyalina, and Morchella septimelata.</title>
        <authorList>
            <person name="Wingfield B.D."/>
            <person name="Bills G.F."/>
            <person name="Dong Y."/>
            <person name="Huang W."/>
            <person name="Nel W.J."/>
            <person name="Swalarsk-Parry B.S."/>
            <person name="Vaghefi N."/>
            <person name="Wilken P.M."/>
            <person name="An Z."/>
            <person name="de Beer Z.W."/>
            <person name="De Vos L."/>
            <person name="Chen L."/>
            <person name="Duong T.A."/>
            <person name="Gao Y."/>
            <person name="Hammerbacher A."/>
            <person name="Kikkert J.R."/>
            <person name="Li Y."/>
            <person name="Li H."/>
            <person name="Li K."/>
            <person name="Li Q."/>
            <person name="Liu X."/>
            <person name="Ma X."/>
            <person name="Naidoo K."/>
            <person name="Pethybridge S.J."/>
            <person name="Sun J."/>
            <person name="Steenkamp E.T."/>
            <person name="van der Nest M.A."/>
            <person name="van Wyk S."/>
            <person name="Wingfield M.J."/>
            <person name="Xiong C."/>
            <person name="Yue Q."/>
            <person name="Zhang X."/>
        </authorList>
    </citation>
    <scope>NUCLEOTIDE SEQUENCE [LARGE SCALE GENOMIC DNA]</scope>
    <source>
        <strain evidence="2 3">BP6252</strain>
    </source>
</reference>
<name>A0A3D8QNA7_9HELO</name>
<dbReference type="PANTHER" id="PTHR24148:SF64">
    <property type="entry name" value="HETEROKARYON INCOMPATIBILITY DOMAIN-CONTAINING PROTEIN"/>
    <property type="match status" value="1"/>
</dbReference>
<feature type="domain" description="Heterokaryon incompatibility" evidence="1">
    <location>
        <begin position="114"/>
        <end position="286"/>
    </location>
</feature>
<dbReference type="Proteomes" id="UP000256645">
    <property type="component" value="Unassembled WGS sequence"/>
</dbReference>
<sequence length="677" mass="77756">MALAACEQHLCPRCVEFIFGNRPPDLYHDDHPLCPNCLGEGQDIQQDCWTLSPPVPNLKSYHDTIYQGLPREDEIPDFEKKMMHWPRRLLHLPTMTSYPWKLGNIYNNAKDPVYDAVSYTWGRMMMKRPGQRRLKIRGIPWRVPRLRPNFLKVRDFINLFRSLQSKSTEWLWIDIACIDQRRRTVSDLEVGRQAGIFKGARRVYIWWSTFDTKQLATVSTVLKVASHKSEEILQRVVKHDRESQQPIFEDMQVAISSENHWFIQTKRAFEKLAREPWSSSLWVLQEAHLRLDATILPREASDSCRCLDSLVEDITRVAMLSAWMITVRHEGFPWKNPSTTRLIGISVQMFSTILKGGYHALGSGSAIAIFSASAHRRTSRKIDDMLGIQQIFGYRLGEYLVRKPEVQSNDGDDANLKALEFEFGCKILERHPVASQLYTFGEAKPGTRWKINKTCGVLVVPFATNSWEFPHQRLCRLSVIETKEINEGWGYFEGMACPFSLLELAWRSSVDFESQLFSFVNIRLDAPEDESEGQPPGRFHPNDPNRCHHEYARWLKEISLGDGVTEEQIIVLLLGRTLNKEAGKSIATEKLQEYSYRDTEEALGSEGRGYQIGLILRRRQTCPDLPQWRRLGLCTWQNTIGCPLLNGQGERSALENTSGILVGWEGAGWYSTSGTFG</sequence>
<dbReference type="EMBL" id="PDLM01000013">
    <property type="protein sequence ID" value="RDW63306.1"/>
    <property type="molecule type" value="Genomic_DNA"/>
</dbReference>